<keyword evidence="1" id="KW-0472">Membrane</keyword>
<accession>A0A316Z5K5</accession>
<keyword evidence="1" id="KW-1133">Transmembrane helix</keyword>
<gene>
    <name evidence="2" type="ORF">FA09DRAFT_332134</name>
</gene>
<keyword evidence="3" id="KW-1185">Reference proteome</keyword>
<evidence type="ECO:0000313" key="2">
    <source>
        <dbReference type="EMBL" id="PWN95495.1"/>
    </source>
</evidence>
<reference evidence="2 3" key="1">
    <citation type="journal article" date="2018" name="Mol. Biol. Evol.">
        <title>Broad Genomic Sampling Reveals a Smut Pathogenic Ancestry of the Fungal Clade Ustilaginomycotina.</title>
        <authorList>
            <person name="Kijpornyongpan T."/>
            <person name="Mondo S.J."/>
            <person name="Barry K."/>
            <person name="Sandor L."/>
            <person name="Lee J."/>
            <person name="Lipzen A."/>
            <person name="Pangilinan J."/>
            <person name="LaButti K."/>
            <person name="Hainaut M."/>
            <person name="Henrissat B."/>
            <person name="Grigoriev I.V."/>
            <person name="Spatafora J.W."/>
            <person name="Aime M.C."/>
        </authorList>
    </citation>
    <scope>NUCLEOTIDE SEQUENCE [LARGE SCALE GENOMIC DNA]</scope>
    <source>
        <strain evidence="2 3">MCA 4186</strain>
    </source>
</reference>
<dbReference type="OrthoDB" id="2371309at2759"/>
<dbReference type="Proteomes" id="UP000245946">
    <property type="component" value="Unassembled WGS sequence"/>
</dbReference>
<keyword evidence="1" id="KW-0812">Transmembrane</keyword>
<dbReference type="RefSeq" id="XP_025595774.1">
    <property type="nucleotide sequence ID" value="XM_025743330.1"/>
</dbReference>
<dbReference type="EMBL" id="KZ819304">
    <property type="protein sequence ID" value="PWN95495.1"/>
    <property type="molecule type" value="Genomic_DNA"/>
</dbReference>
<evidence type="ECO:0000313" key="3">
    <source>
        <dbReference type="Proteomes" id="UP000245946"/>
    </source>
</evidence>
<feature type="transmembrane region" description="Helical" evidence="1">
    <location>
        <begin position="146"/>
        <end position="166"/>
    </location>
</feature>
<name>A0A316Z5K5_9BASI</name>
<dbReference type="AlphaFoldDB" id="A0A316Z5K5"/>
<feature type="transmembrane region" description="Helical" evidence="1">
    <location>
        <begin position="79"/>
        <end position="100"/>
    </location>
</feature>
<proteinExistence type="predicted"/>
<feature type="transmembrane region" description="Helical" evidence="1">
    <location>
        <begin position="16"/>
        <end position="36"/>
    </location>
</feature>
<sequence length="190" mass="21853">MWCDNCLLVFPLRHGAMAWCSLIALYNLAGSILLFRSGQYLFFTFPEWQIYGGIGMAVMAICILNIVGYANNSYMWARLCFYLWPVILLVTAVRAGFMIFQLNREQNKIIWECNNGGQLWGESVEKGYGEGSGMPTGMCSAGFHSLYIAFVMSLLVDLALQIYAYFMAWRFMKRIEHYYQLVQKNQNVYG</sequence>
<dbReference type="STRING" id="58919.A0A316Z5K5"/>
<protein>
    <submittedName>
        <fullName evidence="2">Uncharacterized protein</fullName>
    </submittedName>
</protein>
<feature type="transmembrane region" description="Helical" evidence="1">
    <location>
        <begin position="48"/>
        <end position="67"/>
    </location>
</feature>
<organism evidence="2 3">
    <name type="scientific">Tilletiopsis washingtonensis</name>
    <dbReference type="NCBI Taxonomy" id="58919"/>
    <lineage>
        <taxon>Eukaryota</taxon>
        <taxon>Fungi</taxon>
        <taxon>Dikarya</taxon>
        <taxon>Basidiomycota</taxon>
        <taxon>Ustilaginomycotina</taxon>
        <taxon>Exobasidiomycetes</taxon>
        <taxon>Entylomatales</taxon>
        <taxon>Entylomatales incertae sedis</taxon>
        <taxon>Tilletiopsis</taxon>
    </lineage>
</organism>
<evidence type="ECO:0000256" key="1">
    <source>
        <dbReference type="SAM" id="Phobius"/>
    </source>
</evidence>
<dbReference type="GeneID" id="37270874"/>